<feature type="transmembrane region" description="Helical" evidence="12">
    <location>
        <begin position="249"/>
        <end position="268"/>
    </location>
</feature>
<proteinExistence type="inferred from homology"/>
<feature type="transmembrane region" description="Helical" evidence="12">
    <location>
        <begin position="288"/>
        <end position="306"/>
    </location>
</feature>
<comment type="function">
    <text evidence="12">Catalyzes the initial step of the lipid cycle reactions in the biosynthesis of the cell wall peptidoglycan: transfers peptidoglycan precursor phospho-MurNAc-pentapeptide from UDP-MurNAc-pentapeptide onto the lipid carrier undecaprenyl phosphate, yielding undecaprenyl-pyrophosphoryl-MurNAc-pentapeptide, known as lipid I.</text>
</comment>
<dbReference type="PANTHER" id="PTHR22926">
    <property type="entry name" value="PHOSPHO-N-ACETYLMURAMOYL-PENTAPEPTIDE-TRANSFERASE"/>
    <property type="match status" value="1"/>
</dbReference>
<feature type="transmembrane region" description="Helical" evidence="12">
    <location>
        <begin position="20"/>
        <end position="43"/>
    </location>
</feature>
<dbReference type="AlphaFoldDB" id="A0A4Y1WV48"/>
<dbReference type="GO" id="GO:0008360">
    <property type="term" value="P:regulation of cell shape"/>
    <property type="evidence" value="ECO:0007669"/>
    <property type="project" value="UniProtKB-KW"/>
</dbReference>
<dbReference type="Pfam" id="PF00953">
    <property type="entry name" value="Glycos_transf_4"/>
    <property type="match status" value="1"/>
</dbReference>
<dbReference type="GO" id="GO:0071555">
    <property type="term" value="P:cell wall organization"/>
    <property type="evidence" value="ECO:0007669"/>
    <property type="project" value="UniProtKB-KW"/>
</dbReference>
<evidence type="ECO:0000256" key="3">
    <source>
        <dbReference type="ARBA" id="ARBA00022618"/>
    </source>
</evidence>
<keyword evidence="6 12" id="KW-0133">Cell shape</keyword>
<sequence>MLYHLFQYLDRSYDLPGAGMFQYISFRSALAVILALLITITFGQGIIRFMQRRQIGEEIRNLGLEGQLQKRGTPTMGGVMILLAVLVPVLLFGRLDNIYIQLMIVSTVWLGLLGFLDDYIKVFRHNKEGLKGKFKIVGQVGIGIIVGTVMCASPEVVVRDKVVEPVQQIFVDDDGEVIESVTTNRVVMGTESVKTTQTTIPFVKNNEFDYAWFTGGNRVATWILYVLVAIFVVTAVSNGANLTDGLDGLVSGVSAPIVVVLAILAYLSGHIVYADYLNIMYIPGSGELVVFAAAFAGALIGFLWYNSFPAQTFMGDTGSLAIGGIIAVFALCIRKELLLPILCGVFFVESLSVMMQVSYFKYTKRRYGEGRRIFLMSPIHHHYQKKGIFETKIVIRFWIVSMLLSLAALATLKIR</sequence>
<keyword evidence="3 12" id="KW-0132">Cell division</keyword>
<dbReference type="InterPro" id="IPR018480">
    <property type="entry name" value="PNAcMuramoyl-5peptid_Trfase_CS"/>
</dbReference>
<evidence type="ECO:0000256" key="14">
    <source>
        <dbReference type="PIRSR" id="PIRSR600715-1"/>
    </source>
</evidence>
<keyword evidence="9 12" id="KW-0472">Membrane</keyword>
<keyword evidence="12 14" id="KW-0479">Metal-binding</keyword>
<dbReference type="KEGG" id="acou:A5CBH24_13110"/>
<keyword evidence="8 12" id="KW-1133">Transmembrane helix</keyword>
<dbReference type="NCBIfam" id="TIGR00445">
    <property type="entry name" value="mraY"/>
    <property type="match status" value="1"/>
</dbReference>
<evidence type="ECO:0000313" key="16">
    <source>
        <dbReference type="Proteomes" id="UP000318946"/>
    </source>
</evidence>
<keyword evidence="7 12" id="KW-0573">Peptidoglycan synthesis</keyword>
<name>A0A4Y1WV48_9BACT</name>
<feature type="transmembrane region" description="Helical" evidence="12">
    <location>
        <begin position="393"/>
        <end position="412"/>
    </location>
</feature>
<dbReference type="RefSeq" id="WP_141412579.1">
    <property type="nucleotide sequence ID" value="NZ_AP019735.1"/>
</dbReference>
<evidence type="ECO:0000256" key="13">
    <source>
        <dbReference type="NCBIfam" id="TIGR00445"/>
    </source>
</evidence>
<dbReference type="GO" id="GO:0008963">
    <property type="term" value="F:phospho-N-acetylmuramoyl-pentapeptide-transferase activity"/>
    <property type="evidence" value="ECO:0007669"/>
    <property type="project" value="UniProtKB-UniRule"/>
</dbReference>
<feature type="transmembrane region" description="Helical" evidence="12">
    <location>
        <begin position="313"/>
        <end position="331"/>
    </location>
</feature>
<accession>A0A4Y1WV48</accession>
<comment type="subcellular location">
    <subcellularLocation>
        <location evidence="12">Cell membrane</location>
        <topology evidence="12">Multi-pass membrane protein</topology>
    </subcellularLocation>
    <subcellularLocation>
        <location evidence="1">Membrane</location>
        <topology evidence="1">Multi-pass membrane protein</topology>
    </subcellularLocation>
</comment>
<dbReference type="GO" id="GO:0005886">
    <property type="term" value="C:plasma membrane"/>
    <property type="evidence" value="ECO:0007669"/>
    <property type="project" value="UniProtKB-SubCell"/>
</dbReference>
<keyword evidence="11 12" id="KW-0961">Cell wall biogenesis/degradation</keyword>
<evidence type="ECO:0000256" key="2">
    <source>
        <dbReference type="ARBA" id="ARBA00005583"/>
    </source>
</evidence>
<keyword evidence="5 12" id="KW-0812">Transmembrane</keyword>
<feature type="transmembrane region" description="Helical" evidence="12">
    <location>
        <begin position="219"/>
        <end position="237"/>
    </location>
</feature>
<evidence type="ECO:0000256" key="1">
    <source>
        <dbReference type="ARBA" id="ARBA00004141"/>
    </source>
</evidence>
<keyword evidence="16" id="KW-1185">Reference proteome</keyword>
<feature type="binding site" evidence="14">
    <location>
        <position position="241"/>
    </location>
    <ligand>
        <name>Mg(2+)</name>
        <dbReference type="ChEBI" id="CHEBI:18420"/>
    </ligand>
</feature>
<evidence type="ECO:0000256" key="11">
    <source>
        <dbReference type="ARBA" id="ARBA00023316"/>
    </source>
</evidence>
<dbReference type="GO" id="GO:0046872">
    <property type="term" value="F:metal ion binding"/>
    <property type="evidence" value="ECO:0007669"/>
    <property type="project" value="UniProtKB-KW"/>
</dbReference>
<reference evidence="16" key="1">
    <citation type="submission" date="2019-06" db="EMBL/GenBank/DDBJ databases">
        <title>Alistipes onderdonkii subsp. vulgaris subsp. nov., Alistipes dispar sp. nov. and Alistipes communis sp. nov., isolated from human faeces, and creation of Alistipes onderdonkii subsp. onderdonkii subsp. nov.</title>
        <authorList>
            <person name="Sakamoto M."/>
            <person name="Ikeyama N."/>
            <person name="Ogata Y."/>
            <person name="Suda W."/>
            <person name="Iino T."/>
            <person name="Hattori M."/>
            <person name="Ohkuma M."/>
        </authorList>
    </citation>
    <scope>NUCLEOTIDE SEQUENCE [LARGE SCALE GENOMIC DNA]</scope>
    <source>
        <strain evidence="16">5CBH24</strain>
    </source>
</reference>
<keyword evidence="12" id="KW-1003">Cell membrane</keyword>
<comment type="pathway">
    <text evidence="12">Cell wall biogenesis; peptidoglycan biosynthesis.</text>
</comment>
<evidence type="ECO:0000256" key="6">
    <source>
        <dbReference type="ARBA" id="ARBA00022960"/>
    </source>
</evidence>
<dbReference type="InterPro" id="IPR000715">
    <property type="entry name" value="Glycosyl_transferase_4"/>
</dbReference>
<protein>
    <recommendedName>
        <fullName evidence="12 13">Phospho-N-acetylmuramoyl-pentapeptide-transferase</fullName>
        <ecNumber evidence="12 13">2.7.8.13</ecNumber>
    </recommendedName>
    <alternativeName>
        <fullName evidence="12">UDP-MurNAc-pentapeptide phosphotransferase</fullName>
    </alternativeName>
</protein>
<feature type="transmembrane region" description="Helical" evidence="12">
    <location>
        <begin position="337"/>
        <end position="362"/>
    </location>
</feature>
<feature type="transmembrane region" description="Helical" evidence="12">
    <location>
        <begin position="98"/>
        <end position="116"/>
    </location>
</feature>
<dbReference type="UniPathway" id="UPA00219"/>
<keyword evidence="4 12" id="KW-0808">Transferase</keyword>
<gene>
    <name evidence="12 15" type="primary">mraY</name>
    <name evidence="15" type="ORF">A5CBH24_13110</name>
</gene>
<comment type="similarity">
    <text evidence="2 12">Belongs to the glycosyltransferase 4 family. MraY subfamily.</text>
</comment>
<evidence type="ECO:0000256" key="9">
    <source>
        <dbReference type="ARBA" id="ARBA00023136"/>
    </source>
</evidence>
<dbReference type="GO" id="GO:0051992">
    <property type="term" value="F:UDP-N-acetylmuramoyl-L-alanyl-D-glutamyl-meso-2,6-diaminopimelyl-D-alanyl-D-alanine:undecaprenyl-phosphate transferase activity"/>
    <property type="evidence" value="ECO:0007669"/>
    <property type="project" value="RHEA"/>
</dbReference>
<comment type="catalytic activity">
    <reaction evidence="12">
        <text>UDP-N-acetyl-alpha-D-muramoyl-L-alanyl-gamma-D-glutamyl-meso-2,6-diaminopimeloyl-D-alanyl-D-alanine + di-trans,octa-cis-undecaprenyl phosphate = di-trans,octa-cis-undecaprenyl diphospho-N-acetyl-alpha-D-muramoyl-L-alanyl-D-glutamyl-meso-2,6-diaminopimeloyl-D-alanyl-D-alanine + UMP</text>
        <dbReference type="Rhea" id="RHEA:28386"/>
        <dbReference type="ChEBI" id="CHEBI:57865"/>
        <dbReference type="ChEBI" id="CHEBI:60392"/>
        <dbReference type="ChEBI" id="CHEBI:61386"/>
        <dbReference type="ChEBI" id="CHEBI:61387"/>
        <dbReference type="EC" id="2.7.8.13"/>
    </reaction>
</comment>
<feature type="binding site" evidence="14">
    <location>
        <position position="316"/>
    </location>
    <ligand>
        <name>Mg(2+)</name>
        <dbReference type="ChEBI" id="CHEBI:18420"/>
    </ligand>
</feature>
<evidence type="ECO:0000256" key="12">
    <source>
        <dbReference type="HAMAP-Rule" id="MF_00038"/>
    </source>
</evidence>
<feature type="transmembrane region" description="Helical" evidence="12">
    <location>
        <begin position="75"/>
        <end position="92"/>
    </location>
</feature>
<evidence type="ECO:0000256" key="4">
    <source>
        <dbReference type="ARBA" id="ARBA00022679"/>
    </source>
</evidence>
<evidence type="ECO:0000256" key="10">
    <source>
        <dbReference type="ARBA" id="ARBA00023306"/>
    </source>
</evidence>
<dbReference type="PROSITE" id="PS01347">
    <property type="entry name" value="MRAY_1"/>
    <property type="match status" value="1"/>
</dbReference>
<evidence type="ECO:0000256" key="7">
    <source>
        <dbReference type="ARBA" id="ARBA00022984"/>
    </source>
</evidence>
<keyword evidence="10 12" id="KW-0131">Cell cycle</keyword>
<organism evidence="15 16">
    <name type="scientific">Alistipes communis</name>
    <dbReference type="NCBI Taxonomy" id="2585118"/>
    <lineage>
        <taxon>Bacteria</taxon>
        <taxon>Pseudomonadati</taxon>
        <taxon>Bacteroidota</taxon>
        <taxon>Bacteroidia</taxon>
        <taxon>Bacteroidales</taxon>
        <taxon>Rikenellaceae</taxon>
        <taxon>Alistipes</taxon>
    </lineage>
</organism>
<dbReference type="Pfam" id="PF10555">
    <property type="entry name" value="MraY_sig1"/>
    <property type="match status" value="1"/>
</dbReference>
<dbReference type="InterPro" id="IPR003524">
    <property type="entry name" value="PNAcMuramoyl-5peptid_Trfase"/>
</dbReference>
<dbReference type="HAMAP" id="MF_00038">
    <property type="entry name" value="MraY"/>
    <property type="match status" value="1"/>
</dbReference>
<evidence type="ECO:0000256" key="8">
    <source>
        <dbReference type="ARBA" id="ARBA00022989"/>
    </source>
</evidence>
<dbReference type="GeneID" id="78342031"/>
<dbReference type="PANTHER" id="PTHR22926:SF5">
    <property type="entry name" value="PHOSPHO-N-ACETYLMURAMOYL-PENTAPEPTIDE-TRANSFERASE HOMOLOG"/>
    <property type="match status" value="1"/>
</dbReference>
<dbReference type="GO" id="GO:0051301">
    <property type="term" value="P:cell division"/>
    <property type="evidence" value="ECO:0007669"/>
    <property type="project" value="UniProtKB-KW"/>
</dbReference>
<comment type="cofactor">
    <cofactor evidence="12 14">
        <name>Mg(2+)</name>
        <dbReference type="ChEBI" id="CHEBI:18420"/>
    </cofactor>
</comment>
<dbReference type="Proteomes" id="UP000318946">
    <property type="component" value="Chromosome"/>
</dbReference>
<evidence type="ECO:0000313" key="15">
    <source>
        <dbReference type="EMBL" id="BBL03998.1"/>
    </source>
</evidence>
<dbReference type="EMBL" id="AP019735">
    <property type="protein sequence ID" value="BBL03998.1"/>
    <property type="molecule type" value="Genomic_DNA"/>
</dbReference>
<evidence type="ECO:0000256" key="5">
    <source>
        <dbReference type="ARBA" id="ARBA00022692"/>
    </source>
</evidence>
<dbReference type="EC" id="2.7.8.13" evidence="12 13"/>
<feature type="transmembrane region" description="Helical" evidence="12">
    <location>
        <begin position="136"/>
        <end position="157"/>
    </location>
</feature>
<keyword evidence="12 14" id="KW-0460">Magnesium</keyword>
<dbReference type="OrthoDB" id="9805475at2"/>
<dbReference type="GO" id="GO:0009252">
    <property type="term" value="P:peptidoglycan biosynthetic process"/>
    <property type="evidence" value="ECO:0007669"/>
    <property type="project" value="UniProtKB-UniRule"/>
</dbReference>
<dbReference type="CDD" id="cd06852">
    <property type="entry name" value="GT_MraY"/>
    <property type="match status" value="1"/>
</dbReference>
<dbReference type="PROSITE" id="PS01348">
    <property type="entry name" value="MRAY_2"/>
    <property type="match status" value="1"/>
</dbReference>